<accession>A0A392NYT3</accession>
<evidence type="ECO:0000313" key="2">
    <source>
        <dbReference type="Proteomes" id="UP000265520"/>
    </source>
</evidence>
<name>A0A392NYT3_9FABA</name>
<organism evidence="1 2">
    <name type="scientific">Trifolium medium</name>
    <dbReference type="NCBI Taxonomy" id="97028"/>
    <lineage>
        <taxon>Eukaryota</taxon>
        <taxon>Viridiplantae</taxon>
        <taxon>Streptophyta</taxon>
        <taxon>Embryophyta</taxon>
        <taxon>Tracheophyta</taxon>
        <taxon>Spermatophyta</taxon>
        <taxon>Magnoliopsida</taxon>
        <taxon>eudicotyledons</taxon>
        <taxon>Gunneridae</taxon>
        <taxon>Pentapetalae</taxon>
        <taxon>rosids</taxon>
        <taxon>fabids</taxon>
        <taxon>Fabales</taxon>
        <taxon>Fabaceae</taxon>
        <taxon>Papilionoideae</taxon>
        <taxon>50 kb inversion clade</taxon>
        <taxon>NPAAA clade</taxon>
        <taxon>Hologalegina</taxon>
        <taxon>IRL clade</taxon>
        <taxon>Trifolieae</taxon>
        <taxon>Trifolium</taxon>
    </lineage>
</organism>
<comment type="caution">
    <text evidence="1">The sequence shown here is derived from an EMBL/GenBank/DDBJ whole genome shotgun (WGS) entry which is preliminary data.</text>
</comment>
<evidence type="ECO:0000313" key="1">
    <source>
        <dbReference type="EMBL" id="MCI04963.1"/>
    </source>
</evidence>
<protein>
    <submittedName>
        <fullName evidence="1">Uncharacterized protein</fullName>
    </submittedName>
</protein>
<proteinExistence type="predicted"/>
<dbReference type="Proteomes" id="UP000265520">
    <property type="component" value="Unassembled WGS sequence"/>
</dbReference>
<dbReference type="AlphaFoldDB" id="A0A392NYT3"/>
<sequence>QKRVRQSGQCETGLNFDITDRNEAWKIAATTFSCSFSAIPPLRCFFRSLNRSGTVDWV</sequence>
<keyword evidence="2" id="KW-1185">Reference proteome</keyword>
<feature type="non-terminal residue" evidence="1">
    <location>
        <position position="1"/>
    </location>
</feature>
<dbReference type="EMBL" id="LXQA010057121">
    <property type="protein sequence ID" value="MCI04963.1"/>
    <property type="molecule type" value="Genomic_DNA"/>
</dbReference>
<reference evidence="1 2" key="1">
    <citation type="journal article" date="2018" name="Front. Plant Sci.">
        <title>Red Clover (Trifolium pratense) and Zigzag Clover (T. medium) - A Picture of Genomic Similarities and Differences.</title>
        <authorList>
            <person name="Dluhosova J."/>
            <person name="Istvanek J."/>
            <person name="Nedelnik J."/>
            <person name="Repkova J."/>
        </authorList>
    </citation>
    <scope>NUCLEOTIDE SEQUENCE [LARGE SCALE GENOMIC DNA]</scope>
    <source>
        <strain evidence="2">cv. 10/8</strain>
        <tissue evidence="1">Leaf</tissue>
    </source>
</reference>